<dbReference type="AlphaFoldDB" id="A0A5P1E448"/>
<feature type="compositionally biased region" description="Basic and acidic residues" evidence="1">
    <location>
        <begin position="33"/>
        <end position="42"/>
    </location>
</feature>
<evidence type="ECO:0000313" key="2">
    <source>
        <dbReference type="EMBL" id="ONK57320.1"/>
    </source>
</evidence>
<dbReference type="PANTHER" id="PTHR33443">
    <property type="entry name" value="ZGC:112980"/>
    <property type="match status" value="1"/>
</dbReference>
<feature type="region of interest" description="Disordered" evidence="1">
    <location>
        <begin position="18"/>
        <end position="48"/>
    </location>
</feature>
<dbReference type="EMBL" id="CM007390">
    <property type="protein sequence ID" value="ONK57320.1"/>
    <property type="molecule type" value="Genomic_DNA"/>
</dbReference>
<dbReference type="Gramene" id="ONK57320">
    <property type="protein sequence ID" value="ONK57320"/>
    <property type="gene ID" value="A4U43_C10F18860"/>
</dbReference>
<dbReference type="InterPro" id="IPR053234">
    <property type="entry name" value="RPM1_Interactor"/>
</dbReference>
<dbReference type="Proteomes" id="UP000243459">
    <property type="component" value="Chromosome 10"/>
</dbReference>
<feature type="region of interest" description="Disordered" evidence="1">
    <location>
        <begin position="443"/>
        <end position="463"/>
    </location>
</feature>
<organism evidence="2 3">
    <name type="scientific">Asparagus officinalis</name>
    <name type="common">Garden asparagus</name>
    <dbReference type="NCBI Taxonomy" id="4686"/>
    <lineage>
        <taxon>Eukaryota</taxon>
        <taxon>Viridiplantae</taxon>
        <taxon>Streptophyta</taxon>
        <taxon>Embryophyta</taxon>
        <taxon>Tracheophyta</taxon>
        <taxon>Spermatophyta</taxon>
        <taxon>Magnoliopsida</taxon>
        <taxon>Liliopsida</taxon>
        <taxon>Asparagales</taxon>
        <taxon>Asparagaceae</taxon>
        <taxon>Asparagoideae</taxon>
        <taxon>Asparagus</taxon>
    </lineage>
</organism>
<keyword evidence="3" id="KW-1185">Reference proteome</keyword>
<evidence type="ECO:0000256" key="1">
    <source>
        <dbReference type="SAM" id="MobiDB-lite"/>
    </source>
</evidence>
<gene>
    <name evidence="2" type="ORF">A4U43_C10F18860</name>
</gene>
<accession>A0A5P1E448</accession>
<dbReference type="OMA" id="QFKRASM"/>
<dbReference type="PANTHER" id="PTHR33443:SF30">
    <property type="entry name" value="SARCOSINE DEHYDROGENASE-2C PROTEIN"/>
    <property type="match status" value="1"/>
</dbReference>
<reference evidence="3" key="1">
    <citation type="journal article" date="2017" name="Nat. Commun.">
        <title>The asparagus genome sheds light on the origin and evolution of a young Y chromosome.</title>
        <authorList>
            <person name="Harkess A."/>
            <person name="Zhou J."/>
            <person name="Xu C."/>
            <person name="Bowers J.E."/>
            <person name="Van der Hulst R."/>
            <person name="Ayyampalayam S."/>
            <person name="Mercati F."/>
            <person name="Riccardi P."/>
            <person name="McKain M.R."/>
            <person name="Kakrana A."/>
            <person name="Tang H."/>
            <person name="Ray J."/>
            <person name="Groenendijk J."/>
            <person name="Arikit S."/>
            <person name="Mathioni S.M."/>
            <person name="Nakano M."/>
            <person name="Shan H."/>
            <person name="Telgmann-Rauber A."/>
            <person name="Kanno A."/>
            <person name="Yue Z."/>
            <person name="Chen H."/>
            <person name="Li W."/>
            <person name="Chen Y."/>
            <person name="Xu X."/>
            <person name="Zhang Y."/>
            <person name="Luo S."/>
            <person name="Chen H."/>
            <person name="Gao J."/>
            <person name="Mao Z."/>
            <person name="Pires J.C."/>
            <person name="Luo M."/>
            <person name="Kudrna D."/>
            <person name="Wing R.A."/>
            <person name="Meyers B.C."/>
            <person name="Yi K."/>
            <person name="Kong H."/>
            <person name="Lavrijsen P."/>
            <person name="Sunseri F."/>
            <person name="Falavigna A."/>
            <person name="Ye Y."/>
            <person name="Leebens-Mack J.H."/>
            <person name="Chen G."/>
        </authorList>
    </citation>
    <scope>NUCLEOTIDE SEQUENCE [LARGE SCALE GENOMIC DNA]</scope>
    <source>
        <strain evidence="3">cv. DH0086</strain>
    </source>
</reference>
<name>A0A5P1E448_ASPOF</name>
<evidence type="ECO:0000313" key="3">
    <source>
        <dbReference type="Proteomes" id="UP000243459"/>
    </source>
</evidence>
<sequence length="649" mass="71543">MDSGLVAVDATSDDEFDVSGWLNGNNSVEENCDSLRPDGDPLKDDEDDDCVILDGDPDNLVERVDDRGDGGGGSGDLRIVGQKGQVACRDFPHSRHLCANFSFSTTSHAEHCNLCYCFVCDSHAPCIYWGDGVSPTDHCHATDKVEGWKAQRKSFKKTNTATLPPKHQLQHIPNLQATIIAQARPQARPVSIQPLNASSQSIHHNLAKTLHYQNRLPQPVKRVNSCGSALAPTSHTQFKRASMTQNLKTVSHTNQVCEALRQRRQHLKTVSIQPLNASSQSIHHNLTKTLHHQNRLPQPVKRVNSCGSALAPTSHTQFKRASMTQNLKTVSHTNQVCEALPQRHQHLKTVSIQPLNASSQSIHHNLAKTVHYQNRLPQTVKRVNSCGSALAPTSQTQFKRASMTQNLKTVSHTNQVCEALPPAPLASQQLPVVLPRTQHMQVQTASSTSQMHRIMPQRHQHRPQAPIVSQQLPVVSPRTQHIQVQMFSSTNQVQGAPTQIPQQLPRAPQASQLPPVALARTQHMRLQTVSSTNQMHTTLPQAPQHRHRASLASQQQHVMLPIRTQSIPVTANISQCTTAASQRTSQVSQNIPVAPQITSQASQHSTAASSDEDNIRKFHNIFAALATELGSALQDRPKHDKLKSSYHDA</sequence>
<protein>
    <submittedName>
        <fullName evidence="2">Uncharacterized protein</fullName>
    </submittedName>
</protein>
<proteinExistence type="predicted"/>